<evidence type="ECO:0008006" key="4">
    <source>
        <dbReference type="Google" id="ProtNLM"/>
    </source>
</evidence>
<dbReference type="Proteomes" id="UP000291822">
    <property type="component" value="Unassembled WGS sequence"/>
</dbReference>
<comment type="caution">
    <text evidence="2">The sequence shown here is derived from an EMBL/GenBank/DDBJ whole genome shotgun (WGS) entry which is preliminary data.</text>
</comment>
<gene>
    <name evidence="2" type="ORF">EZM97_35445</name>
</gene>
<feature type="signal peptide" evidence="1">
    <location>
        <begin position="1"/>
        <end position="20"/>
    </location>
</feature>
<proteinExistence type="predicted"/>
<protein>
    <recommendedName>
        <fullName evidence="4">TraB/GumN family protein</fullName>
    </recommendedName>
</protein>
<dbReference type="Pfam" id="PF18950">
    <property type="entry name" value="DUF5694"/>
    <property type="match status" value="1"/>
</dbReference>
<evidence type="ECO:0000256" key="1">
    <source>
        <dbReference type="SAM" id="SignalP"/>
    </source>
</evidence>
<sequence>MIRHVAWGTLALLCVASAWAKGPVTAVPHVVPNTKVLVLGTVHLVEAPKHFQASSLDPVVDKLVAYKPQVVTVEQISGETCVHMAQLTTVYDPEDVRRFCADTSKAKAATGLEIIDALAQVQSTLKAWPISPTPAQRRHLAALFLASGDGTSAAVQWLQLPEAERHAGDGLDAALVDQLHGMATGNESYQIAARVAARSGLQRVYPVDDHTGDNLDITDARGYGKAIQAAWDSHAATVAADRKTKRALWDKGDMLGVYRFINRPEVLQREVDADIGAALGDTSPEHFGQMYVAGWESRNLRMVANVHVAFRETPGVRVLSVVGSQHKPWFDSLLGQMQGVEIVDVEKVLQ</sequence>
<name>A0A4R0YDY3_9GAMM</name>
<reference evidence="2 3" key="1">
    <citation type="submission" date="2019-02" db="EMBL/GenBank/DDBJ databases">
        <title>Dyella amyloliquefaciens sp. nov., isolated from forest soil.</title>
        <authorList>
            <person name="Gao Z.-H."/>
            <person name="Qiu L.-H."/>
        </authorList>
    </citation>
    <scope>NUCLEOTIDE SEQUENCE [LARGE SCALE GENOMIC DNA]</scope>
    <source>
        <strain evidence="2 3">KACC 12747</strain>
    </source>
</reference>
<dbReference type="EMBL" id="SJTG01000007">
    <property type="protein sequence ID" value="TCI06214.1"/>
    <property type="molecule type" value="Genomic_DNA"/>
</dbReference>
<accession>A0A4R0YDY3</accession>
<evidence type="ECO:0000313" key="2">
    <source>
        <dbReference type="EMBL" id="TCI06214.1"/>
    </source>
</evidence>
<dbReference type="AlphaFoldDB" id="A0A4R0YDY3"/>
<keyword evidence="1" id="KW-0732">Signal</keyword>
<keyword evidence="3" id="KW-1185">Reference proteome</keyword>
<organism evidence="2 3">
    <name type="scientific">Dyella soli</name>
    <dbReference type="NCBI Taxonomy" id="522319"/>
    <lineage>
        <taxon>Bacteria</taxon>
        <taxon>Pseudomonadati</taxon>
        <taxon>Pseudomonadota</taxon>
        <taxon>Gammaproteobacteria</taxon>
        <taxon>Lysobacterales</taxon>
        <taxon>Rhodanobacteraceae</taxon>
        <taxon>Dyella</taxon>
    </lineage>
</organism>
<evidence type="ECO:0000313" key="3">
    <source>
        <dbReference type="Proteomes" id="UP000291822"/>
    </source>
</evidence>
<dbReference type="InterPro" id="IPR043749">
    <property type="entry name" value="DUF5694"/>
</dbReference>
<feature type="chain" id="PRO_5020625974" description="TraB/GumN family protein" evidence="1">
    <location>
        <begin position="21"/>
        <end position="350"/>
    </location>
</feature>